<evidence type="ECO:0000256" key="11">
    <source>
        <dbReference type="ARBA" id="ARBA00023184"/>
    </source>
</evidence>
<protein>
    <recommendedName>
        <fullName evidence="4">Movement protein TGB2</fullName>
    </recommendedName>
    <alternativeName>
        <fullName evidence="12">Triple gene block 2 protein</fullName>
    </alternativeName>
</protein>
<keyword evidence="7" id="KW-1043">Host membrane</keyword>
<dbReference type="GO" id="GO:0046740">
    <property type="term" value="P:transport of virus in host, cell to cell"/>
    <property type="evidence" value="ECO:0007669"/>
    <property type="project" value="UniProtKB-KW"/>
</dbReference>
<reference evidence="14" key="1">
    <citation type="submission" date="2018-05" db="EMBL/GenBank/DDBJ databases">
        <title>Molecular characterization of a carlavirus challenging current sequence-based species demarcation criteria for carlaviruses.</title>
        <authorList>
            <person name="Cheng X."/>
            <person name="Wu X."/>
            <person name="Liu J."/>
            <person name="Chai M."/>
        </authorList>
    </citation>
    <scope>NUCLEOTIDE SEQUENCE</scope>
    <source>
        <strain evidence="14">PVH-HZ</strain>
    </source>
</reference>
<accession>A0A346CP44</accession>
<evidence type="ECO:0000256" key="5">
    <source>
        <dbReference type="ARBA" id="ARBA00022448"/>
    </source>
</evidence>
<sequence>MPLSPPPNYTGVFVCACIGLSIALVVHLATRSTIPQVGDNIHSLPHGGLYRDGTKQITYCSPKKLNSIEGKLVGLPNPWLIVVGLIAGILGINWVESKRCARCSSFHA</sequence>
<evidence type="ECO:0000256" key="2">
    <source>
        <dbReference type="ARBA" id="ARBA00004625"/>
    </source>
</evidence>
<dbReference type="GO" id="GO:0044167">
    <property type="term" value="C:host cell endoplasmic reticulum membrane"/>
    <property type="evidence" value="ECO:0007669"/>
    <property type="project" value="UniProtKB-SubCell"/>
</dbReference>
<keyword evidence="6 13" id="KW-0812">Transmembrane</keyword>
<evidence type="ECO:0000256" key="1">
    <source>
        <dbReference type="ARBA" id="ARBA00002252"/>
    </source>
</evidence>
<keyword evidence="5" id="KW-0813">Transport</keyword>
<evidence type="ECO:0000256" key="7">
    <source>
        <dbReference type="ARBA" id="ARBA00022870"/>
    </source>
</evidence>
<name>A0A346CP44_9VIRU</name>
<evidence type="ECO:0000256" key="6">
    <source>
        <dbReference type="ARBA" id="ARBA00022692"/>
    </source>
</evidence>
<keyword evidence="8 13" id="KW-1133">Transmembrane helix</keyword>
<feature type="transmembrane region" description="Helical" evidence="13">
    <location>
        <begin position="12"/>
        <end position="30"/>
    </location>
</feature>
<comment type="similarity">
    <text evidence="3">Belongs to the Tymovirales TGBp2 protein family.</text>
</comment>
<dbReference type="EMBL" id="MH379107">
    <property type="protein sequence ID" value="AXL97639.1"/>
    <property type="molecule type" value="Genomic_RNA"/>
</dbReference>
<dbReference type="InterPro" id="IPR001896">
    <property type="entry name" value="Plant_vir_prot"/>
</dbReference>
<evidence type="ECO:0000256" key="10">
    <source>
        <dbReference type="ARBA" id="ARBA00023136"/>
    </source>
</evidence>
<comment type="subcellular location">
    <subcellularLocation>
        <location evidence="2">Host endoplasmic reticulum membrane</location>
    </subcellularLocation>
</comment>
<comment type="function">
    <text evidence="1">Plays a role in viral cell-to-cell propagation, by facilitating genome transport to neighboring plant cells through plasmosdesmata,.</text>
</comment>
<evidence type="ECO:0000256" key="4">
    <source>
        <dbReference type="ARBA" id="ARBA00013304"/>
    </source>
</evidence>
<proteinExistence type="inferred from homology"/>
<keyword evidence="11" id="KW-1038">Host endoplasmic reticulum</keyword>
<keyword evidence="10 13" id="KW-0472">Membrane</keyword>
<evidence type="ECO:0000256" key="13">
    <source>
        <dbReference type="SAM" id="Phobius"/>
    </source>
</evidence>
<evidence type="ECO:0000256" key="3">
    <source>
        <dbReference type="ARBA" id="ARBA00010321"/>
    </source>
</evidence>
<evidence type="ECO:0000313" key="14">
    <source>
        <dbReference type="EMBL" id="AXL97639.1"/>
    </source>
</evidence>
<keyword evidence="9" id="KW-0916">Viral movement protein</keyword>
<gene>
    <name evidence="14" type="primary">TGB2</name>
</gene>
<evidence type="ECO:0000256" key="9">
    <source>
        <dbReference type="ARBA" id="ARBA00023031"/>
    </source>
</evidence>
<evidence type="ECO:0000256" key="12">
    <source>
        <dbReference type="ARBA" id="ARBA00032240"/>
    </source>
</evidence>
<dbReference type="Pfam" id="PF01307">
    <property type="entry name" value="Plant_vir_prot"/>
    <property type="match status" value="1"/>
</dbReference>
<feature type="transmembrane region" description="Helical" evidence="13">
    <location>
        <begin position="78"/>
        <end position="95"/>
    </location>
</feature>
<evidence type="ECO:0000256" key="8">
    <source>
        <dbReference type="ARBA" id="ARBA00022989"/>
    </source>
</evidence>
<organism evidence="14">
    <name type="scientific">Potato virus H</name>
    <dbReference type="NCBI Taxonomy" id="1046402"/>
    <lineage>
        <taxon>Viruses</taxon>
        <taxon>Riboviria</taxon>
        <taxon>Orthornavirae</taxon>
        <taxon>Kitrinoviricota</taxon>
        <taxon>Alsuviricetes</taxon>
        <taxon>Tymovirales</taxon>
        <taxon>Betaflexiviridae</taxon>
        <taxon>Quinvirinae</taxon>
        <taxon>Carlavirus</taxon>
        <taxon>Carlavirus chisolani</taxon>
    </lineage>
</organism>